<dbReference type="SMART" id="SM00696">
    <property type="entry name" value="DM9"/>
    <property type="match status" value="2"/>
</dbReference>
<proteinExistence type="predicted"/>
<name>A0A182IZG7_ANOAO</name>
<dbReference type="VEuPathDB" id="VectorBase:AATE008451"/>
<sequence>MYNPNPFQYQPNFQAVSKGYDEVYKWDNARWVQAAEGVVPPGAVVGGFEGGEYTYIGRCKHRKSITPGRVVPSRKACVIGHGYVEHEIHDYQVLCGYSGKFVPSAHGYIPDGALRAGVTEHGKPLYIGLVRLGLTSIVGKVQPDQWCCYITLDAYEKAFKEYEIYCFAELGFSSQKRILRNHIAVRPHKHPVIIAQYLVIFLDPFPAAPNYVARSTLGYGETWGYTSLMPGASNTPCDGCTLPTVTVPSWFTRPMNSGSPSSDSPAGSAVGGISEPLTGTNVPLKSHSTSYSALGFSAPPHAI</sequence>
<dbReference type="InterPro" id="IPR006616">
    <property type="entry name" value="DM9_repeat"/>
</dbReference>
<feature type="region of interest" description="Disordered" evidence="1">
    <location>
        <begin position="253"/>
        <end position="279"/>
    </location>
</feature>
<evidence type="ECO:0000256" key="1">
    <source>
        <dbReference type="SAM" id="MobiDB-lite"/>
    </source>
</evidence>
<dbReference type="Pfam" id="PF11901">
    <property type="entry name" value="DM9"/>
    <property type="match status" value="1"/>
</dbReference>
<feature type="compositionally biased region" description="Low complexity" evidence="1">
    <location>
        <begin position="257"/>
        <end position="272"/>
    </location>
</feature>
<evidence type="ECO:0000313" key="2">
    <source>
        <dbReference type="EnsemblMetazoa" id="AATE008451-PA.1"/>
    </source>
</evidence>
<dbReference type="EnsemblMetazoa" id="AATE008451-RA">
    <property type="protein sequence ID" value="AATE008451-PA.1"/>
    <property type="gene ID" value="AATE008451"/>
</dbReference>
<reference evidence="2" key="1">
    <citation type="submission" date="2022-08" db="UniProtKB">
        <authorList>
            <consortium name="EnsemblMetazoa"/>
        </authorList>
    </citation>
    <scope>IDENTIFICATION</scope>
    <source>
        <strain evidence="2">EBRO</strain>
    </source>
</reference>
<dbReference type="AlphaFoldDB" id="A0A182IZG7"/>
<dbReference type="PANTHER" id="PTHR31649">
    <property type="entry name" value="AGAP009604-PA"/>
    <property type="match status" value="1"/>
</dbReference>
<protein>
    <submittedName>
        <fullName evidence="2">DUF3421 domain-containing protein</fullName>
    </submittedName>
</protein>
<organism evidence="2">
    <name type="scientific">Anopheles atroparvus</name>
    <name type="common">European mosquito</name>
    <dbReference type="NCBI Taxonomy" id="41427"/>
    <lineage>
        <taxon>Eukaryota</taxon>
        <taxon>Metazoa</taxon>
        <taxon>Ecdysozoa</taxon>
        <taxon>Arthropoda</taxon>
        <taxon>Hexapoda</taxon>
        <taxon>Insecta</taxon>
        <taxon>Pterygota</taxon>
        <taxon>Neoptera</taxon>
        <taxon>Endopterygota</taxon>
        <taxon>Diptera</taxon>
        <taxon>Nematocera</taxon>
        <taxon>Culicoidea</taxon>
        <taxon>Culicidae</taxon>
        <taxon>Anophelinae</taxon>
        <taxon>Anopheles</taxon>
    </lineage>
</organism>
<dbReference type="PANTHER" id="PTHR31649:SF1">
    <property type="entry name" value="FARNESOIC ACID O-METHYL TRANSFERASE DOMAIN-CONTAINING PROTEIN"/>
    <property type="match status" value="1"/>
</dbReference>
<accession>A0A182IZG7</accession>